<feature type="coiled-coil region" evidence="3">
    <location>
        <begin position="274"/>
        <end position="471"/>
    </location>
</feature>
<dbReference type="AlphaFoldDB" id="A0A251SP31"/>
<evidence type="ECO:0000256" key="2">
    <source>
        <dbReference type="ARBA" id="ARBA00023054"/>
    </source>
</evidence>
<sequence length="595" mass="67761">MQTPKTRAATLEVPQRTQKAVRQLKTSGTEADNSSSQNPVAKTPKVRSPKVVDRRSPRTPTSEKKRPSRVSELETQLANLQEELKKTKDQLSQSESSKKRADEEAEGAKKQLAEMSEKYQDSQQQLDEISASEESRLQELRKISQDRDRAWESELEAVHKHHSLDSAALAATVNEVQKLKMQLEKVTESEATQAKYAESAHDEMLKLRLELSETLALVDELKILLKDSQDSEARALELLSQTHKQLETAKSTEETLRLEKLEAMKACDLLTVELEKSKAKVDSLEGIVNKLEMKNSKPAGDDNDEDDQEEINGLKTEVRKLKEELERAEKRYQEQYIQSTLQIRSAYEHVEQVRSESNQKVSNLEIDLEKSKFELENLKAKLAEREEKLQDVKEENKNLNQKLEKTEFATEKETEDFTEFADLRKLEADVEDLKRVKFEKETELKNVKEENEKLKMEKNQVNNEAVVAAEAARVAEKEALTKVGYLTEEVNKSGKQVERVTEQLDLAQAANAEMEAELRRLKVQTDQWRKAAEAAAAMLSDANNGKFVERTGSLDTRTIGGKLNSPFSDDLEEESPKKKNGNMLKKFGVFMKGKR</sequence>
<dbReference type="PANTHER" id="PTHR34224">
    <property type="entry name" value="INTERACTOR OF CONSTITUTIVE ACTIVE ROPS 2, CHLOROPLASTIC-RELATED"/>
    <property type="match status" value="1"/>
</dbReference>
<proteinExistence type="inferred from homology"/>
<dbReference type="EMBL" id="CM007903">
    <property type="protein sequence ID" value="OTF99270.1"/>
    <property type="molecule type" value="Genomic_DNA"/>
</dbReference>
<protein>
    <submittedName>
        <fullName evidence="5 6">Interactor of constitutive active ROPs</fullName>
    </submittedName>
</protein>
<name>A0A251SP31_HELAN</name>
<evidence type="ECO:0000256" key="1">
    <source>
        <dbReference type="ARBA" id="ARBA00009778"/>
    </source>
</evidence>
<organism evidence="6 7">
    <name type="scientific">Helianthus annuus</name>
    <name type="common">Common sunflower</name>
    <dbReference type="NCBI Taxonomy" id="4232"/>
    <lineage>
        <taxon>Eukaryota</taxon>
        <taxon>Viridiplantae</taxon>
        <taxon>Streptophyta</taxon>
        <taxon>Embryophyta</taxon>
        <taxon>Tracheophyta</taxon>
        <taxon>Spermatophyta</taxon>
        <taxon>Magnoliopsida</taxon>
        <taxon>eudicotyledons</taxon>
        <taxon>Gunneridae</taxon>
        <taxon>Pentapetalae</taxon>
        <taxon>asterids</taxon>
        <taxon>campanulids</taxon>
        <taxon>Asterales</taxon>
        <taxon>Asteraceae</taxon>
        <taxon>Asteroideae</taxon>
        <taxon>Heliantheae alliance</taxon>
        <taxon>Heliantheae</taxon>
        <taxon>Helianthus</taxon>
    </lineage>
</organism>
<dbReference type="FunCoup" id="A0A251SP31">
    <property type="interactions" value="2452"/>
</dbReference>
<evidence type="ECO:0000313" key="5">
    <source>
        <dbReference type="EMBL" id="KAF5770350.1"/>
    </source>
</evidence>
<dbReference type="STRING" id="4232.A0A251SP31"/>
<dbReference type="OMA" id="SADKEFE"/>
<reference evidence="5 7" key="1">
    <citation type="journal article" date="2017" name="Nature">
        <title>The sunflower genome provides insights into oil metabolism, flowering and Asterid evolution.</title>
        <authorList>
            <person name="Badouin H."/>
            <person name="Gouzy J."/>
            <person name="Grassa C.J."/>
            <person name="Murat F."/>
            <person name="Staton S.E."/>
            <person name="Cottret L."/>
            <person name="Lelandais-Briere C."/>
            <person name="Owens G.L."/>
            <person name="Carrere S."/>
            <person name="Mayjonade B."/>
            <person name="Legrand L."/>
            <person name="Gill N."/>
            <person name="Kane N.C."/>
            <person name="Bowers J.E."/>
            <person name="Hubner S."/>
            <person name="Bellec A."/>
            <person name="Berard A."/>
            <person name="Berges H."/>
            <person name="Blanchet N."/>
            <person name="Boniface M.C."/>
            <person name="Brunel D."/>
            <person name="Catrice O."/>
            <person name="Chaidir N."/>
            <person name="Claudel C."/>
            <person name="Donnadieu C."/>
            <person name="Faraut T."/>
            <person name="Fievet G."/>
            <person name="Helmstetter N."/>
            <person name="King M."/>
            <person name="Knapp S.J."/>
            <person name="Lai Z."/>
            <person name="Le Paslier M.C."/>
            <person name="Lippi Y."/>
            <person name="Lorenzon L."/>
            <person name="Mandel J.R."/>
            <person name="Marage G."/>
            <person name="Marchand G."/>
            <person name="Marquand E."/>
            <person name="Bret-Mestries E."/>
            <person name="Morien E."/>
            <person name="Nambeesan S."/>
            <person name="Nguyen T."/>
            <person name="Pegot-Espagnet P."/>
            <person name="Pouilly N."/>
            <person name="Raftis F."/>
            <person name="Sallet E."/>
            <person name="Schiex T."/>
            <person name="Thomas J."/>
            <person name="Vandecasteele C."/>
            <person name="Vares D."/>
            <person name="Vear F."/>
            <person name="Vautrin S."/>
            <person name="Crespi M."/>
            <person name="Mangin B."/>
            <person name="Burke J.M."/>
            <person name="Salse J."/>
            <person name="Munos S."/>
            <person name="Vincourt P."/>
            <person name="Rieseberg L.H."/>
            <person name="Langlade N.B."/>
        </authorList>
    </citation>
    <scope>NUCLEOTIDE SEQUENCE [LARGE SCALE GENOMIC DNA]</scope>
    <source>
        <strain evidence="7">cv. SF193</strain>
        <tissue evidence="5">Leaves</tissue>
    </source>
</reference>
<evidence type="ECO:0000256" key="4">
    <source>
        <dbReference type="SAM" id="MobiDB-lite"/>
    </source>
</evidence>
<dbReference type="Gramene" id="mRNA:HanXRQr2_Chr14g0658461">
    <property type="protein sequence ID" value="mRNA:HanXRQr2_Chr14g0658461"/>
    <property type="gene ID" value="HanXRQr2_Chr14g0658461"/>
</dbReference>
<reference evidence="6" key="2">
    <citation type="submission" date="2017-02" db="EMBL/GenBank/DDBJ databases">
        <title>Sunflower complete genome.</title>
        <authorList>
            <person name="Langlade N."/>
            <person name="Munos S."/>
        </authorList>
    </citation>
    <scope>NUCLEOTIDE SEQUENCE [LARGE SCALE GENOMIC DNA]</scope>
    <source>
        <tissue evidence="6">Leaves</tissue>
    </source>
</reference>
<dbReference type="Proteomes" id="UP000215914">
    <property type="component" value="Chromosome 14"/>
</dbReference>
<feature type="compositionally biased region" description="Polar residues" evidence="4">
    <location>
        <begin position="15"/>
        <end position="40"/>
    </location>
</feature>
<feature type="region of interest" description="Disordered" evidence="4">
    <location>
        <begin position="1"/>
        <end position="134"/>
    </location>
</feature>
<gene>
    <name evidence="6" type="ORF">HannXRQ_Chr14g0454681</name>
    <name evidence="5" type="ORF">HanXRQr2_Chr14g0658461</name>
</gene>
<feature type="compositionally biased region" description="Basic and acidic residues" evidence="4">
    <location>
        <begin position="96"/>
        <end position="120"/>
    </location>
</feature>
<evidence type="ECO:0000313" key="6">
    <source>
        <dbReference type="EMBL" id="OTF99270.1"/>
    </source>
</evidence>
<feature type="compositionally biased region" description="Basic and acidic residues" evidence="4">
    <location>
        <begin position="50"/>
        <end position="72"/>
    </location>
</feature>
<keyword evidence="7" id="KW-1185">Reference proteome</keyword>
<dbReference type="PANTHER" id="PTHR34224:SF4">
    <property type="entry name" value="INTERACTOR OF CONSTITUTIVE ACTIVE ROPS 2, CHLOROPLASTIC"/>
    <property type="match status" value="1"/>
</dbReference>
<accession>A0A251SP31</accession>
<feature type="region of interest" description="Disordered" evidence="4">
    <location>
        <begin position="558"/>
        <end position="583"/>
    </location>
</feature>
<evidence type="ECO:0000256" key="3">
    <source>
        <dbReference type="SAM" id="Coils"/>
    </source>
</evidence>
<dbReference type="InterPro" id="IPR029688">
    <property type="entry name" value="ICR"/>
</dbReference>
<comment type="similarity">
    <text evidence="1">Belongs to the ICR family.</text>
</comment>
<dbReference type="EMBL" id="MNCJ02000329">
    <property type="protein sequence ID" value="KAF5770350.1"/>
    <property type="molecule type" value="Genomic_DNA"/>
</dbReference>
<keyword evidence="2 3" id="KW-0175">Coiled coil</keyword>
<dbReference type="OrthoDB" id="1932291at2759"/>
<dbReference type="InParanoid" id="A0A251SP31"/>
<reference evidence="5" key="3">
    <citation type="submission" date="2020-06" db="EMBL/GenBank/DDBJ databases">
        <title>Helianthus annuus Genome sequencing and assembly Release 2.</title>
        <authorList>
            <person name="Gouzy J."/>
            <person name="Langlade N."/>
            <person name="Munos S."/>
        </authorList>
    </citation>
    <scope>NUCLEOTIDE SEQUENCE</scope>
    <source>
        <tissue evidence="5">Leaves</tissue>
    </source>
</reference>
<feature type="coiled-coil region" evidence="3">
    <location>
        <begin position="497"/>
        <end position="531"/>
    </location>
</feature>
<evidence type="ECO:0000313" key="7">
    <source>
        <dbReference type="Proteomes" id="UP000215914"/>
    </source>
</evidence>